<organism evidence="1">
    <name type="scientific">Arundo donax</name>
    <name type="common">Giant reed</name>
    <name type="synonym">Donax arundinaceus</name>
    <dbReference type="NCBI Taxonomy" id="35708"/>
    <lineage>
        <taxon>Eukaryota</taxon>
        <taxon>Viridiplantae</taxon>
        <taxon>Streptophyta</taxon>
        <taxon>Embryophyta</taxon>
        <taxon>Tracheophyta</taxon>
        <taxon>Spermatophyta</taxon>
        <taxon>Magnoliopsida</taxon>
        <taxon>Liliopsida</taxon>
        <taxon>Poales</taxon>
        <taxon>Poaceae</taxon>
        <taxon>PACMAD clade</taxon>
        <taxon>Arundinoideae</taxon>
        <taxon>Arundineae</taxon>
        <taxon>Arundo</taxon>
    </lineage>
</organism>
<accession>A0A0A9BEN8</accession>
<sequence length="32" mass="3910">MMSTWGHVKGEKCKCAYFVNVWRTVSFWIWDL</sequence>
<reference evidence="1" key="2">
    <citation type="journal article" date="2015" name="Data Brief">
        <title>Shoot transcriptome of the giant reed, Arundo donax.</title>
        <authorList>
            <person name="Barrero R.A."/>
            <person name="Guerrero F.D."/>
            <person name="Moolhuijzen P."/>
            <person name="Goolsby J.A."/>
            <person name="Tidwell J."/>
            <person name="Bellgard S.E."/>
            <person name="Bellgard M.I."/>
        </authorList>
    </citation>
    <scope>NUCLEOTIDE SEQUENCE</scope>
    <source>
        <tissue evidence="1">Shoot tissue taken approximately 20 cm above the soil surface</tissue>
    </source>
</reference>
<proteinExistence type="predicted"/>
<reference evidence="1" key="1">
    <citation type="submission" date="2014-09" db="EMBL/GenBank/DDBJ databases">
        <authorList>
            <person name="Magalhaes I.L.F."/>
            <person name="Oliveira U."/>
            <person name="Santos F.R."/>
            <person name="Vidigal T.H.D.A."/>
            <person name="Brescovit A.D."/>
            <person name="Santos A.J."/>
        </authorList>
    </citation>
    <scope>NUCLEOTIDE SEQUENCE</scope>
    <source>
        <tissue evidence="1">Shoot tissue taken approximately 20 cm above the soil surface</tissue>
    </source>
</reference>
<dbReference type="AlphaFoldDB" id="A0A0A9BEN8"/>
<dbReference type="EMBL" id="GBRH01238210">
    <property type="protein sequence ID" value="JAD59685.1"/>
    <property type="molecule type" value="Transcribed_RNA"/>
</dbReference>
<name>A0A0A9BEN8_ARUDO</name>
<protein>
    <submittedName>
        <fullName evidence="1">Uncharacterized protein</fullName>
    </submittedName>
</protein>
<evidence type="ECO:0000313" key="1">
    <source>
        <dbReference type="EMBL" id="JAD59685.1"/>
    </source>
</evidence>